<evidence type="ECO:0000313" key="1">
    <source>
        <dbReference type="EMBL" id="MBR7837081.1"/>
    </source>
</evidence>
<dbReference type="Gene3D" id="3.40.630.30">
    <property type="match status" value="1"/>
</dbReference>
<evidence type="ECO:0000313" key="2">
    <source>
        <dbReference type="Proteomes" id="UP000675781"/>
    </source>
</evidence>
<reference evidence="1" key="1">
    <citation type="submission" date="2021-04" db="EMBL/GenBank/DDBJ databases">
        <title>Genome based classification of Actinospica acidithermotolerans sp. nov., an actinobacterium isolated from an Indonesian hot spring.</title>
        <authorList>
            <person name="Kusuma A.B."/>
            <person name="Putra K.E."/>
            <person name="Nafisah S."/>
            <person name="Loh J."/>
            <person name="Nouioui I."/>
            <person name="Goodfellow M."/>
        </authorList>
    </citation>
    <scope>NUCLEOTIDE SEQUENCE</scope>
    <source>
        <strain evidence="1">CSCA 57</strain>
    </source>
</reference>
<sequence length="217" mass="23498">GVGCDRLVLDDVVGEGKAALHLRHGGRVVGSEKRSMLDLVKLDRAQFAAWAAPSAANGGYRFDYWALPTSDDRAAALAVATDAMNDAPHGELEIEREPIAVEQLQKAERAAVELGMRGHFVAALTDSGEIAGYSNVFIFPGSMPMASVGATAVVAAHRGHGLGLRLKADLTLRLLELEPHMTSIETWNNGENEPMLRVNRMLGYELADEWNGFQYDL</sequence>
<proteinExistence type="predicted"/>
<dbReference type="CDD" id="cd04301">
    <property type="entry name" value="NAT_SF"/>
    <property type="match status" value="1"/>
</dbReference>
<accession>A0A941EU56</accession>
<name>A0A941EU56_9ACTN</name>
<dbReference type="Proteomes" id="UP000675781">
    <property type="component" value="Unassembled WGS sequence"/>
</dbReference>
<dbReference type="InterPro" id="IPR016181">
    <property type="entry name" value="Acyl_CoA_acyltransferase"/>
</dbReference>
<protein>
    <recommendedName>
        <fullName evidence="3">GNAT family N-acetyltransferase</fullName>
    </recommendedName>
</protein>
<organism evidence="1 2">
    <name type="scientific">Actinospica durhamensis</name>
    <dbReference type="NCBI Taxonomy" id="1508375"/>
    <lineage>
        <taxon>Bacteria</taxon>
        <taxon>Bacillati</taxon>
        <taxon>Actinomycetota</taxon>
        <taxon>Actinomycetes</taxon>
        <taxon>Catenulisporales</taxon>
        <taxon>Actinospicaceae</taxon>
        <taxon>Actinospica</taxon>
    </lineage>
</organism>
<dbReference type="EMBL" id="JAGSOG010000180">
    <property type="protein sequence ID" value="MBR7837081.1"/>
    <property type="molecule type" value="Genomic_DNA"/>
</dbReference>
<dbReference type="AlphaFoldDB" id="A0A941EU56"/>
<dbReference type="SUPFAM" id="SSF55729">
    <property type="entry name" value="Acyl-CoA N-acyltransferases (Nat)"/>
    <property type="match status" value="1"/>
</dbReference>
<comment type="caution">
    <text evidence="1">The sequence shown here is derived from an EMBL/GenBank/DDBJ whole genome shotgun (WGS) entry which is preliminary data.</text>
</comment>
<gene>
    <name evidence="1" type="ORF">KDL01_27640</name>
</gene>
<feature type="non-terminal residue" evidence="1">
    <location>
        <position position="1"/>
    </location>
</feature>
<evidence type="ECO:0008006" key="3">
    <source>
        <dbReference type="Google" id="ProtNLM"/>
    </source>
</evidence>
<keyword evidence="2" id="KW-1185">Reference proteome</keyword>